<keyword evidence="1" id="KW-0472">Membrane</keyword>
<dbReference type="Proteomes" id="UP000649799">
    <property type="component" value="Unassembled WGS sequence"/>
</dbReference>
<dbReference type="RefSeq" id="WP_166144272.1">
    <property type="nucleotide sequence ID" value="NZ_JAANYN010000002.1"/>
</dbReference>
<accession>A0ABX0H8B0</accession>
<gene>
    <name evidence="2" type="ORF">G9Q97_06375</name>
</gene>
<keyword evidence="1" id="KW-0812">Transmembrane</keyword>
<proteinExistence type="predicted"/>
<reference evidence="2 3" key="1">
    <citation type="submission" date="2020-03" db="EMBL/GenBank/DDBJ databases">
        <title>Cyclobacterium plantarum sp. nov., a marine bacterium isolated from a coastal-marine wetland.</title>
        <authorList>
            <person name="Sanchez-Porro C."/>
            <person name="Ventosa A."/>
            <person name="Amoozegar M."/>
        </authorList>
    </citation>
    <scope>NUCLEOTIDE SEQUENCE [LARGE SCALE GENOMIC DNA]</scope>
    <source>
        <strain evidence="2 3">GBPx2</strain>
    </source>
</reference>
<comment type="caution">
    <text evidence="2">The sequence shown here is derived from an EMBL/GenBank/DDBJ whole genome shotgun (WGS) entry which is preliminary data.</text>
</comment>
<evidence type="ECO:0000313" key="2">
    <source>
        <dbReference type="EMBL" id="NHE56437.1"/>
    </source>
</evidence>
<name>A0ABX0H8B0_9BACT</name>
<dbReference type="EMBL" id="JAANYN010000002">
    <property type="protein sequence ID" value="NHE56437.1"/>
    <property type="molecule type" value="Genomic_DNA"/>
</dbReference>
<feature type="transmembrane region" description="Helical" evidence="1">
    <location>
        <begin position="43"/>
        <end position="64"/>
    </location>
</feature>
<organism evidence="2 3">
    <name type="scientific">Cyclobacterium plantarum</name>
    <dbReference type="NCBI Taxonomy" id="2716263"/>
    <lineage>
        <taxon>Bacteria</taxon>
        <taxon>Pseudomonadati</taxon>
        <taxon>Bacteroidota</taxon>
        <taxon>Cytophagia</taxon>
        <taxon>Cytophagales</taxon>
        <taxon>Cyclobacteriaceae</taxon>
        <taxon>Cyclobacterium</taxon>
    </lineage>
</organism>
<keyword evidence="3" id="KW-1185">Reference proteome</keyword>
<evidence type="ECO:0000256" key="1">
    <source>
        <dbReference type="SAM" id="Phobius"/>
    </source>
</evidence>
<protein>
    <submittedName>
        <fullName evidence="2">Uncharacterized protein</fullName>
    </submittedName>
</protein>
<keyword evidence="1" id="KW-1133">Transmembrane helix</keyword>
<sequence length="147" mass="16715">MFRKTPSSEKLPSEALRNELGNLPTKAKNRLVHLLKTYPGQCFAGMLISLMLSALLAFVIPINLRTEQTNNPRQLMNEIKNLGSGMTDEVRSLFKIQEEVKKMAKLKKDVESIMEKDYLDAGDSLFLENALRQLKNNNHLNPVDDED</sequence>
<evidence type="ECO:0000313" key="3">
    <source>
        <dbReference type="Proteomes" id="UP000649799"/>
    </source>
</evidence>